<dbReference type="OrthoDB" id="9795085at2"/>
<dbReference type="InterPro" id="IPR029063">
    <property type="entry name" value="SAM-dependent_MTases_sf"/>
</dbReference>
<gene>
    <name evidence="2" type="ORF">DFR28_101503</name>
</gene>
<keyword evidence="3" id="KW-1185">Reference proteome</keyword>
<dbReference type="InParanoid" id="A0A395JUA0"/>
<keyword evidence="2" id="KW-0489">Methyltransferase</keyword>
<protein>
    <submittedName>
        <fullName evidence="2">Methyltransferase family protein</fullName>
    </submittedName>
</protein>
<name>A0A395JUA0_9GAMM</name>
<organism evidence="2 3">
    <name type="scientific">Arenicella xantha</name>
    <dbReference type="NCBI Taxonomy" id="644221"/>
    <lineage>
        <taxon>Bacteria</taxon>
        <taxon>Pseudomonadati</taxon>
        <taxon>Pseudomonadota</taxon>
        <taxon>Gammaproteobacteria</taxon>
        <taxon>Arenicellales</taxon>
        <taxon>Arenicellaceae</taxon>
        <taxon>Arenicella</taxon>
    </lineage>
</organism>
<dbReference type="EMBL" id="QNRT01000001">
    <property type="protein sequence ID" value="RBP53118.1"/>
    <property type="molecule type" value="Genomic_DNA"/>
</dbReference>
<dbReference type="GO" id="GO:0008168">
    <property type="term" value="F:methyltransferase activity"/>
    <property type="evidence" value="ECO:0007669"/>
    <property type="project" value="UniProtKB-KW"/>
</dbReference>
<evidence type="ECO:0000313" key="2">
    <source>
        <dbReference type="EMBL" id="RBP53118.1"/>
    </source>
</evidence>
<feature type="domain" description="Methyltransferase" evidence="1">
    <location>
        <begin position="18"/>
        <end position="72"/>
    </location>
</feature>
<proteinExistence type="predicted"/>
<sequence>MKRDNSTTERLFRAAGLSEGMTVLELGWGPGEVTELLCEIVGSAGSVIAIDRSVEMISSARQRAENAGKRNVFVSGMRFCAKGRKEKLADNT</sequence>
<evidence type="ECO:0000313" key="3">
    <source>
        <dbReference type="Proteomes" id="UP000253083"/>
    </source>
</evidence>
<accession>A0A395JUA0</accession>
<dbReference type="GO" id="GO:0032259">
    <property type="term" value="P:methylation"/>
    <property type="evidence" value="ECO:0007669"/>
    <property type="project" value="UniProtKB-KW"/>
</dbReference>
<dbReference type="AlphaFoldDB" id="A0A395JUA0"/>
<evidence type="ECO:0000259" key="1">
    <source>
        <dbReference type="Pfam" id="PF13847"/>
    </source>
</evidence>
<reference evidence="2 3" key="1">
    <citation type="submission" date="2018-06" db="EMBL/GenBank/DDBJ databases">
        <title>Genomic Encyclopedia of Type Strains, Phase IV (KMG-IV): sequencing the most valuable type-strain genomes for metagenomic binning, comparative biology and taxonomic classification.</title>
        <authorList>
            <person name="Goeker M."/>
        </authorList>
    </citation>
    <scope>NUCLEOTIDE SEQUENCE [LARGE SCALE GENOMIC DNA]</scope>
    <source>
        <strain evidence="2 3">DSM 24032</strain>
    </source>
</reference>
<dbReference type="CDD" id="cd02440">
    <property type="entry name" value="AdoMet_MTases"/>
    <property type="match status" value="1"/>
</dbReference>
<dbReference type="Gene3D" id="3.40.50.150">
    <property type="entry name" value="Vaccinia Virus protein VP39"/>
    <property type="match status" value="1"/>
</dbReference>
<comment type="caution">
    <text evidence="2">The sequence shown here is derived from an EMBL/GenBank/DDBJ whole genome shotgun (WGS) entry which is preliminary data.</text>
</comment>
<dbReference type="RefSeq" id="WP_113952717.1">
    <property type="nucleotide sequence ID" value="NZ_QNRT01000001.1"/>
</dbReference>
<dbReference type="InterPro" id="IPR025714">
    <property type="entry name" value="Methyltranfer_dom"/>
</dbReference>
<dbReference type="SUPFAM" id="SSF53335">
    <property type="entry name" value="S-adenosyl-L-methionine-dependent methyltransferases"/>
    <property type="match status" value="1"/>
</dbReference>
<keyword evidence="2" id="KW-0808">Transferase</keyword>
<dbReference type="Pfam" id="PF13847">
    <property type="entry name" value="Methyltransf_31"/>
    <property type="match status" value="1"/>
</dbReference>
<dbReference type="Proteomes" id="UP000253083">
    <property type="component" value="Unassembled WGS sequence"/>
</dbReference>